<protein>
    <submittedName>
        <fullName evidence="3">FAD dependent oxidoreductase TIGR03364</fullName>
    </submittedName>
</protein>
<dbReference type="Gene3D" id="3.50.50.60">
    <property type="entry name" value="FAD/NAD(P)-binding domain"/>
    <property type="match status" value="1"/>
</dbReference>
<dbReference type="GO" id="GO:0016491">
    <property type="term" value="F:oxidoreductase activity"/>
    <property type="evidence" value="ECO:0007669"/>
    <property type="project" value="UniProtKB-KW"/>
</dbReference>
<evidence type="ECO:0000313" key="4">
    <source>
        <dbReference type="Proteomes" id="UP000199377"/>
    </source>
</evidence>
<dbReference type="NCBIfam" id="TIGR03364">
    <property type="entry name" value="HpnW_proposed"/>
    <property type="match status" value="1"/>
</dbReference>
<dbReference type="InterPro" id="IPR017741">
    <property type="entry name" value="FAD-dependent_OxRdtase_HpnW"/>
</dbReference>
<accession>A0A1I3ECQ4</accession>
<dbReference type="RefSeq" id="WP_092859081.1">
    <property type="nucleotide sequence ID" value="NZ_FOQH01000003.1"/>
</dbReference>
<keyword evidence="4" id="KW-1185">Reference proteome</keyword>
<feature type="domain" description="FAD dependent oxidoreductase" evidence="2">
    <location>
        <begin position="4"/>
        <end position="368"/>
    </location>
</feature>
<dbReference type="Proteomes" id="UP000199377">
    <property type="component" value="Unassembled WGS sequence"/>
</dbReference>
<dbReference type="EMBL" id="FOQH01000003">
    <property type="protein sequence ID" value="SFH96725.1"/>
    <property type="molecule type" value="Genomic_DNA"/>
</dbReference>
<dbReference type="Gene3D" id="3.30.9.10">
    <property type="entry name" value="D-Amino Acid Oxidase, subunit A, domain 2"/>
    <property type="match status" value="1"/>
</dbReference>
<sequence length="374" mass="39924">MSYDVAVVGAGILGLAHALAAARLGKRVVVIERDAQANGASIRNFGFVTVNGQQAGDCWGMARRSRDVWAEVAPKAGIEILHPGMLVTARRPEAEAVIDAFLATDMAADCRRLTRAEALDLAPVSEAVTAALHSPLEFRVESKTAIPKLAAWLAEAHHVDFRWLTEVHAVETPRIHTSAGIIEAETVILCPGDDYSGPFADRLAAYGLTRCKLQMLRVMPTRRPALGAAVMSDLGLARYLGYAELPEAQALKTLLDAEQPTHRSNGVHLIVVQSADGSLVVGDSHHYADTPDPFSSTLVDQLMLGEMEAALDLGPYAVTERWLGTYASATGKDSGRWRLTDAPDEATRLCIVTAGCGASTSFAIGEETISALFA</sequence>
<dbReference type="InterPro" id="IPR036188">
    <property type="entry name" value="FAD/NAD-bd_sf"/>
</dbReference>
<dbReference type="STRING" id="1114924.SAMN05216258_103300"/>
<dbReference type="SUPFAM" id="SSF51971">
    <property type="entry name" value="Nucleotide-binding domain"/>
    <property type="match status" value="1"/>
</dbReference>
<dbReference type="PANTHER" id="PTHR13847">
    <property type="entry name" value="SARCOSINE DEHYDROGENASE-RELATED"/>
    <property type="match status" value="1"/>
</dbReference>
<dbReference type="OrthoDB" id="9799943at2"/>
<organism evidence="3 4">
    <name type="scientific">Albimonas pacifica</name>
    <dbReference type="NCBI Taxonomy" id="1114924"/>
    <lineage>
        <taxon>Bacteria</taxon>
        <taxon>Pseudomonadati</taxon>
        <taxon>Pseudomonadota</taxon>
        <taxon>Alphaproteobacteria</taxon>
        <taxon>Rhodobacterales</taxon>
        <taxon>Paracoccaceae</taxon>
        <taxon>Albimonas</taxon>
    </lineage>
</organism>
<dbReference type="AlphaFoldDB" id="A0A1I3ECQ4"/>
<keyword evidence="1" id="KW-0560">Oxidoreductase</keyword>
<proteinExistence type="predicted"/>
<evidence type="ECO:0000313" key="3">
    <source>
        <dbReference type="EMBL" id="SFH96725.1"/>
    </source>
</evidence>
<dbReference type="InterPro" id="IPR006076">
    <property type="entry name" value="FAD-dep_OxRdtase"/>
</dbReference>
<evidence type="ECO:0000259" key="2">
    <source>
        <dbReference type="Pfam" id="PF01266"/>
    </source>
</evidence>
<dbReference type="Pfam" id="PF01266">
    <property type="entry name" value="DAO"/>
    <property type="match status" value="1"/>
</dbReference>
<name>A0A1I3ECQ4_9RHOB</name>
<gene>
    <name evidence="3" type="ORF">SAMN05216258_103300</name>
</gene>
<evidence type="ECO:0000256" key="1">
    <source>
        <dbReference type="ARBA" id="ARBA00023002"/>
    </source>
</evidence>
<reference evidence="3 4" key="1">
    <citation type="submission" date="2016-10" db="EMBL/GenBank/DDBJ databases">
        <authorList>
            <person name="de Groot N.N."/>
        </authorList>
    </citation>
    <scope>NUCLEOTIDE SEQUENCE [LARGE SCALE GENOMIC DNA]</scope>
    <source>
        <strain evidence="3 4">CGMCC 1.11030</strain>
    </source>
</reference>
<dbReference type="GO" id="GO:0005737">
    <property type="term" value="C:cytoplasm"/>
    <property type="evidence" value="ECO:0007669"/>
    <property type="project" value="TreeGrafter"/>
</dbReference>